<name>A0AAE1Q275_9EUCA</name>
<reference evidence="2" key="1">
    <citation type="submission" date="2023-11" db="EMBL/GenBank/DDBJ databases">
        <title>Genome assemblies of two species of porcelain crab, Petrolisthes cinctipes and Petrolisthes manimaculis (Anomura: Porcellanidae).</title>
        <authorList>
            <person name="Angst P."/>
        </authorList>
    </citation>
    <scope>NUCLEOTIDE SEQUENCE</scope>
    <source>
        <strain evidence="2">PB745_02</strain>
        <tissue evidence="2">Gill</tissue>
    </source>
</reference>
<protein>
    <submittedName>
        <fullName evidence="2">Uncharacterized protein</fullName>
    </submittedName>
</protein>
<evidence type="ECO:0000256" key="1">
    <source>
        <dbReference type="SAM" id="Phobius"/>
    </source>
</evidence>
<keyword evidence="1" id="KW-0472">Membrane</keyword>
<dbReference type="AlphaFoldDB" id="A0AAE1Q275"/>
<keyword evidence="3" id="KW-1185">Reference proteome</keyword>
<sequence>MSLSPTLMALVIAVLVAGTVKFGTMLGSLILLHVILTPSDVGRRLRLELRMEARRRFESSLDRILSEDKEENRRCKSEDLPRSSIVTAKGHISVSHIGIK</sequence>
<organism evidence="2 3">
    <name type="scientific">Petrolisthes manimaculis</name>
    <dbReference type="NCBI Taxonomy" id="1843537"/>
    <lineage>
        <taxon>Eukaryota</taxon>
        <taxon>Metazoa</taxon>
        <taxon>Ecdysozoa</taxon>
        <taxon>Arthropoda</taxon>
        <taxon>Crustacea</taxon>
        <taxon>Multicrustacea</taxon>
        <taxon>Malacostraca</taxon>
        <taxon>Eumalacostraca</taxon>
        <taxon>Eucarida</taxon>
        <taxon>Decapoda</taxon>
        <taxon>Pleocyemata</taxon>
        <taxon>Anomura</taxon>
        <taxon>Galatheoidea</taxon>
        <taxon>Porcellanidae</taxon>
        <taxon>Petrolisthes</taxon>
    </lineage>
</organism>
<proteinExistence type="predicted"/>
<evidence type="ECO:0000313" key="2">
    <source>
        <dbReference type="EMBL" id="KAK4318608.1"/>
    </source>
</evidence>
<evidence type="ECO:0000313" key="3">
    <source>
        <dbReference type="Proteomes" id="UP001292094"/>
    </source>
</evidence>
<keyword evidence="1" id="KW-0812">Transmembrane</keyword>
<accession>A0AAE1Q275</accession>
<gene>
    <name evidence="2" type="ORF">Pmani_010399</name>
</gene>
<feature type="transmembrane region" description="Helical" evidence="1">
    <location>
        <begin position="6"/>
        <end position="36"/>
    </location>
</feature>
<dbReference type="Proteomes" id="UP001292094">
    <property type="component" value="Unassembled WGS sequence"/>
</dbReference>
<dbReference type="EMBL" id="JAWZYT010000816">
    <property type="protein sequence ID" value="KAK4318608.1"/>
    <property type="molecule type" value="Genomic_DNA"/>
</dbReference>
<comment type="caution">
    <text evidence="2">The sequence shown here is derived from an EMBL/GenBank/DDBJ whole genome shotgun (WGS) entry which is preliminary data.</text>
</comment>
<keyword evidence="1" id="KW-1133">Transmembrane helix</keyword>